<evidence type="ECO:0000313" key="1">
    <source>
        <dbReference type="EMBL" id="GAG37812.1"/>
    </source>
</evidence>
<dbReference type="InterPro" id="IPR033469">
    <property type="entry name" value="CYTH-like_dom_sf"/>
</dbReference>
<name>X0XR48_9ZZZZ</name>
<organism evidence="1">
    <name type="scientific">marine sediment metagenome</name>
    <dbReference type="NCBI Taxonomy" id="412755"/>
    <lineage>
        <taxon>unclassified sequences</taxon>
        <taxon>metagenomes</taxon>
        <taxon>ecological metagenomes</taxon>
    </lineage>
</organism>
<dbReference type="SUPFAM" id="SSF55154">
    <property type="entry name" value="CYTH-like phosphatases"/>
    <property type="match status" value="1"/>
</dbReference>
<evidence type="ECO:0008006" key="2">
    <source>
        <dbReference type="Google" id="ProtNLM"/>
    </source>
</evidence>
<accession>X0XR48</accession>
<dbReference type="AlphaFoldDB" id="X0XR48"/>
<dbReference type="EMBL" id="BARS01044590">
    <property type="protein sequence ID" value="GAG37812.1"/>
    <property type="molecule type" value="Genomic_DNA"/>
</dbReference>
<sequence>MKGLGRAEGAVHERLQDEVVLDAGEAPADWPASPARKLALALSQGESLIELFSLSQQRHTRTIHAGDRQVAELSLDVVEMHIGDELKTTFEVEAELAPDGTPDDLALMVADLRDKWQLQPQPRSEFEQGLAVLNVGG</sequence>
<reference evidence="1" key="1">
    <citation type="journal article" date="2014" name="Front. Microbiol.">
        <title>High frequency of phylogenetically diverse reductive dehalogenase-homologous genes in deep subseafloor sedimentary metagenomes.</title>
        <authorList>
            <person name="Kawai M."/>
            <person name="Futagami T."/>
            <person name="Toyoda A."/>
            <person name="Takaki Y."/>
            <person name="Nishi S."/>
            <person name="Hori S."/>
            <person name="Arai W."/>
            <person name="Tsubouchi T."/>
            <person name="Morono Y."/>
            <person name="Uchiyama I."/>
            <person name="Ito T."/>
            <person name="Fujiyama A."/>
            <person name="Inagaki F."/>
            <person name="Takami H."/>
        </authorList>
    </citation>
    <scope>NUCLEOTIDE SEQUENCE</scope>
    <source>
        <strain evidence="1">Expedition CK06-06</strain>
    </source>
</reference>
<proteinExistence type="predicted"/>
<gene>
    <name evidence="1" type="ORF">S01H1_67338</name>
</gene>
<comment type="caution">
    <text evidence="1">The sequence shown here is derived from an EMBL/GenBank/DDBJ whole genome shotgun (WGS) entry which is preliminary data.</text>
</comment>
<protein>
    <recommendedName>
        <fullName evidence="2">CYTH domain-containing protein</fullName>
    </recommendedName>
</protein>